<dbReference type="PROSITE" id="PS50089">
    <property type="entry name" value="ZF_RING_2"/>
    <property type="match status" value="1"/>
</dbReference>
<evidence type="ECO:0000313" key="7">
    <source>
        <dbReference type="EMBL" id="EFO82377.1"/>
    </source>
</evidence>
<dbReference type="HOGENOM" id="CLU_909829_0_0_1"/>
<evidence type="ECO:0000313" key="8">
    <source>
        <dbReference type="EMBL" id="KAF1747940.1"/>
    </source>
</evidence>
<dbReference type="OMA" id="WIYESSS"/>
<dbReference type="Gene3D" id="3.30.40.10">
    <property type="entry name" value="Zinc/RING finger domain, C3HC4 (zinc finger)"/>
    <property type="match status" value="1"/>
</dbReference>
<evidence type="ECO:0000256" key="2">
    <source>
        <dbReference type="ARBA" id="ARBA00022771"/>
    </source>
</evidence>
<dbReference type="Proteomes" id="UP000483820">
    <property type="component" value="Chromosome X"/>
</dbReference>
<dbReference type="Pfam" id="PF00097">
    <property type="entry name" value="zf-C3HC4"/>
    <property type="match status" value="1"/>
</dbReference>
<feature type="domain" description="WWE" evidence="6">
    <location>
        <begin position="1"/>
        <end position="80"/>
    </location>
</feature>
<evidence type="ECO:0000313" key="9">
    <source>
        <dbReference type="Proteomes" id="UP000008281"/>
    </source>
</evidence>
<evidence type="ECO:0000256" key="3">
    <source>
        <dbReference type="ARBA" id="ARBA00022833"/>
    </source>
</evidence>
<reference evidence="7" key="1">
    <citation type="submission" date="2007-07" db="EMBL/GenBank/DDBJ databases">
        <title>PCAP assembly of the Caenorhabditis remanei genome.</title>
        <authorList>
            <consortium name="The Caenorhabditis remanei Sequencing Consortium"/>
            <person name="Wilson R.K."/>
        </authorList>
    </citation>
    <scope>NUCLEOTIDE SEQUENCE [LARGE SCALE GENOMIC DNA]</scope>
    <source>
        <strain evidence="7">PB4641</strain>
    </source>
</reference>
<dbReference type="Gene3D" id="3.30.720.50">
    <property type="match status" value="2"/>
</dbReference>
<evidence type="ECO:0000256" key="4">
    <source>
        <dbReference type="PROSITE-ProRule" id="PRU00175"/>
    </source>
</evidence>
<dbReference type="FunCoup" id="E3LE26">
    <property type="interactions" value="94"/>
</dbReference>
<dbReference type="InterPro" id="IPR004170">
    <property type="entry name" value="WWE_dom"/>
</dbReference>
<sequence>MPPASKKKKNTREYIWIYGCPTLKEGCFEFHPNVQEHIETSYNRGKKMCQIYVFGDTWDLDFVQMIRTKKDDHDKYQIKRILPNKAKKYMLQGISEANYKKMEGFRQTDNICNICLYPPSIPTRIQDCGHEFCFACLKSNYMMGLECPTCRGRIPSELFRDPKRYDLPIDIECPIEYANDCTSMFALTEEGKGSANSSVQLRRSQRSTRTKYYWIYQATDYGWYRYDPKNEKYLEESYIRKKSSCTIFICGFKMSINLKSNVQERISEGEVHRRKIKRIKAGDLKNHRVRGISGIQSYAYPVISE</sequence>
<dbReference type="Pfam" id="PF02825">
    <property type="entry name" value="WWE"/>
    <property type="match status" value="2"/>
</dbReference>
<feature type="domain" description="RING-type" evidence="5">
    <location>
        <begin position="112"/>
        <end position="151"/>
    </location>
</feature>
<reference evidence="8 10" key="2">
    <citation type="submission" date="2019-12" db="EMBL/GenBank/DDBJ databases">
        <title>Chromosome-level assembly of the Caenorhabditis remanei genome.</title>
        <authorList>
            <person name="Teterina A.A."/>
            <person name="Willis J.H."/>
            <person name="Phillips P.C."/>
        </authorList>
    </citation>
    <scope>NUCLEOTIDE SEQUENCE [LARGE SCALE GENOMIC DNA]</scope>
    <source>
        <strain evidence="8 10">PX506</strain>
        <tissue evidence="8">Whole organism</tissue>
    </source>
</reference>
<proteinExistence type="predicted"/>
<gene>
    <name evidence="7" type="ORF">CRE_00251</name>
    <name evidence="8" type="ORF">GCK72_024406</name>
</gene>
<keyword evidence="2 4" id="KW-0863">Zinc-finger</keyword>
<dbReference type="GO" id="GO:0005634">
    <property type="term" value="C:nucleus"/>
    <property type="evidence" value="ECO:0007669"/>
    <property type="project" value="TreeGrafter"/>
</dbReference>
<protein>
    <recommendedName>
        <fullName evidence="11">RING-type E3 ubiquitin transferase</fullName>
    </recommendedName>
</protein>
<dbReference type="InterPro" id="IPR018957">
    <property type="entry name" value="Znf_C3HC4_RING-type"/>
</dbReference>
<organism evidence="9">
    <name type="scientific">Caenorhabditis remanei</name>
    <name type="common">Caenorhabditis vulgaris</name>
    <dbReference type="NCBI Taxonomy" id="31234"/>
    <lineage>
        <taxon>Eukaryota</taxon>
        <taxon>Metazoa</taxon>
        <taxon>Ecdysozoa</taxon>
        <taxon>Nematoda</taxon>
        <taxon>Chromadorea</taxon>
        <taxon>Rhabditida</taxon>
        <taxon>Rhabditina</taxon>
        <taxon>Rhabditomorpha</taxon>
        <taxon>Rhabditoidea</taxon>
        <taxon>Rhabditidae</taxon>
        <taxon>Peloderinae</taxon>
        <taxon>Caenorhabditis</taxon>
    </lineage>
</organism>
<keyword evidence="1" id="KW-0479">Metal-binding</keyword>
<accession>E3LE26</accession>
<dbReference type="InterPro" id="IPR037197">
    <property type="entry name" value="WWE_dom_sf"/>
</dbReference>
<dbReference type="InterPro" id="IPR018123">
    <property type="entry name" value="WWE-dom_subgr"/>
</dbReference>
<dbReference type="EMBL" id="DS268407">
    <property type="protein sequence ID" value="EFO82377.1"/>
    <property type="molecule type" value="Genomic_DNA"/>
</dbReference>
<dbReference type="GO" id="GO:0008270">
    <property type="term" value="F:zinc ion binding"/>
    <property type="evidence" value="ECO:0007669"/>
    <property type="project" value="UniProtKB-KW"/>
</dbReference>
<dbReference type="InterPro" id="IPR013083">
    <property type="entry name" value="Znf_RING/FYVE/PHD"/>
</dbReference>
<keyword evidence="9" id="KW-1185">Reference proteome</keyword>
<dbReference type="GO" id="GO:0006511">
    <property type="term" value="P:ubiquitin-dependent protein catabolic process"/>
    <property type="evidence" value="ECO:0007669"/>
    <property type="project" value="TreeGrafter"/>
</dbReference>
<dbReference type="KEGG" id="crq:GCK72_024406"/>
<dbReference type="GO" id="GO:0016055">
    <property type="term" value="P:Wnt signaling pathway"/>
    <property type="evidence" value="ECO:0007669"/>
    <property type="project" value="InterPro"/>
</dbReference>
<keyword evidence="3" id="KW-0862">Zinc</keyword>
<dbReference type="InterPro" id="IPR033509">
    <property type="entry name" value="RNF146"/>
</dbReference>
<evidence type="ECO:0008006" key="11">
    <source>
        <dbReference type="Google" id="ProtNLM"/>
    </source>
</evidence>
<dbReference type="PANTHER" id="PTHR13417">
    <property type="entry name" value="E3 UBIQUITIN-PROTEIN LIGASE RNF146"/>
    <property type="match status" value="1"/>
</dbReference>
<name>E3LE26_CAERE</name>
<dbReference type="SMART" id="SM00678">
    <property type="entry name" value="WWE"/>
    <property type="match status" value="2"/>
</dbReference>
<dbReference type="AlphaFoldDB" id="E3LE26"/>
<dbReference type="OrthoDB" id="10065815at2759"/>
<dbReference type="eggNOG" id="KOG0824">
    <property type="taxonomic scope" value="Eukaryota"/>
</dbReference>
<dbReference type="GO" id="GO:0061630">
    <property type="term" value="F:ubiquitin protein ligase activity"/>
    <property type="evidence" value="ECO:0007669"/>
    <property type="project" value="InterPro"/>
</dbReference>
<dbReference type="PROSITE" id="PS50918">
    <property type="entry name" value="WWE"/>
    <property type="match status" value="2"/>
</dbReference>
<dbReference type="InParanoid" id="E3LE26"/>
<dbReference type="EMBL" id="WUAV01000006">
    <property type="protein sequence ID" value="KAF1747940.1"/>
    <property type="molecule type" value="Genomic_DNA"/>
</dbReference>
<dbReference type="RefSeq" id="XP_003117779.1">
    <property type="nucleotide sequence ID" value="XM_003117731.1"/>
</dbReference>
<feature type="domain" description="WWE" evidence="6">
    <location>
        <begin position="200"/>
        <end position="278"/>
    </location>
</feature>
<dbReference type="SMART" id="SM00184">
    <property type="entry name" value="RING"/>
    <property type="match status" value="1"/>
</dbReference>
<dbReference type="PANTHER" id="PTHR13417:SF7">
    <property type="entry name" value="RING-TYPE DOMAIN-CONTAINING PROTEIN"/>
    <property type="match status" value="1"/>
</dbReference>
<dbReference type="GeneID" id="9822299"/>
<evidence type="ECO:0000259" key="5">
    <source>
        <dbReference type="PROSITE" id="PS50089"/>
    </source>
</evidence>
<evidence type="ECO:0000259" key="6">
    <source>
        <dbReference type="PROSITE" id="PS50918"/>
    </source>
</evidence>
<dbReference type="GO" id="GO:0005737">
    <property type="term" value="C:cytoplasm"/>
    <property type="evidence" value="ECO:0007669"/>
    <property type="project" value="TreeGrafter"/>
</dbReference>
<evidence type="ECO:0000256" key="1">
    <source>
        <dbReference type="ARBA" id="ARBA00022723"/>
    </source>
</evidence>
<dbReference type="InterPro" id="IPR001841">
    <property type="entry name" value="Znf_RING"/>
</dbReference>
<dbReference type="CTD" id="9822299"/>
<dbReference type="STRING" id="31234.E3LE26"/>
<evidence type="ECO:0000313" key="10">
    <source>
        <dbReference type="Proteomes" id="UP000483820"/>
    </source>
</evidence>
<dbReference type="SUPFAM" id="SSF117839">
    <property type="entry name" value="WWE domain"/>
    <property type="match status" value="2"/>
</dbReference>
<dbReference type="GO" id="GO:0072572">
    <property type="term" value="F:poly-ADP-D-ribose binding"/>
    <property type="evidence" value="ECO:0007669"/>
    <property type="project" value="InterPro"/>
</dbReference>
<dbReference type="Proteomes" id="UP000008281">
    <property type="component" value="Unassembled WGS sequence"/>
</dbReference>
<dbReference type="InterPro" id="IPR017907">
    <property type="entry name" value="Znf_RING_CS"/>
</dbReference>
<dbReference type="PROSITE" id="PS00518">
    <property type="entry name" value="ZF_RING_1"/>
    <property type="match status" value="1"/>
</dbReference>
<dbReference type="SUPFAM" id="SSF57850">
    <property type="entry name" value="RING/U-box"/>
    <property type="match status" value="1"/>
</dbReference>